<dbReference type="GO" id="GO:0005886">
    <property type="term" value="C:plasma membrane"/>
    <property type="evidence" value="ECO:0007669"/>
    <property type="project" value="UniProtKB-SubCell"/>
</dbReference>
<evidence type="ECO:0000256" key="6">
    <source>
        <dbReference type="ARBA" id="ARBA00022723"/>
    </source>
</evidence>
<evidence type="ECO:0000256" key="9">
    <source>
        <dbReference type="ARBA" id="ARBA00023065"/>
    </source>
</evidence>
<dbReference type="NCBIfam" id="NF010805">
    <property type="entry name" value="PRK14209.1"/>
    <property type="match status" value="1"/>
</dbReference>
<organism evidence="15 16">
    <name type="scientific">Paracoccus saliphilus</name>
    <dbReference type="NCBI Taxonomy" id="405559"/>
    <lineage>
        <taxon>Bacteria</taxon>
        <taxon>Pseudomonadati</taxon>
        <taxon>Pseudomonadota</taxon>
        <taxon>Alphaproteobacteria</taxon>
        <taxon>Rhodobacterales</taxon>
        <taxon>Paracoccaceae</taxon>
        <taxon>Paracoccus</taxon>
    </lineage>
</organism>
<dbReference type="PANTHER" id="PTHR28259">
    <property type="entry name" value="FLUORIDE EXPORT PROTEIN 1-RELATED"/>
    <property type="match status" value="1"/>
</dbReference>
<evidence type="ECO:0000256" key="7">
    <source>
        <dbReference type="ARBA" id="ARBA00022989"/>
    </source>
</evidence>
<evidence type="ECO:0000256" key="10">
    <source>
        <dbReference type="ARBA" id="ARBA00023136"/>
    </source>
</evidence>
<dbReference type="EMBL" id="FTOU01000009">
    <property type="protein sequence ID" value="SIS92849.1"/>
    <property type="molecule type" value="Genomic_DNA"/>
</dbReference>
<keyword evidence="3 14" id="KW-1003">Cell membrane</keyword>
<keyword evidence="4" id="KW-0997">Cell inner membrane</keyword>
<keyword evidence="6 14" id="KW-0479">Metal-binding</keyword>
<keyword evidence="2 14" id="KW-0813">Transport</keyword>
<feature type="transmembrane region" description="Helical" evidence="14">
    <location>
        <begin position="55"/>
        <end position="77"/>
    </location>
</feature>
<dbReference type="NCBIfam" id="TIGR00494">
    <property type="entry name" value="crcB"/>
    <property type="match status" value="1"/>
</dbReference>
<keyword evidence="11 14" id="KW-0407">Ion channel</keyword>
<reference evidence="15 16" key="1">
    <citation type="submission" date="2017-01" db="EMBL/GenBank/DDBJ databases">
        <authorList>
            <person name="Varghese N."/>
            <person name="Submissions S."/>
        </authorList>
    </citation>
    <scope>NUCLEOTIDE SEQUENCE [LARGE SCALE GENOMIC DNA]</scope>
    <source>
        <strain evidence="15 16">DSM 18447</strain>
    </source>
</reference>
<evidence type="ECO:0000256" key="14">
    <source>
        <dbReference type="HAMAP-Rule" id="MF_00454"/>
    </source>
</evidence>
<dbReference type="GO" id="GO:0046872">
    <property type="term" value="F:metal ion binding"/>
    <property type="evidence" value="ECO:0007669"/>
    <property type="project" value="UniProtKB-KW"/>
</dbReference>
<keyword evidence="8 14" id="KW-0915">Sodium</keyword>
<gene>
    <name evidence="14" type="primary">fluC</name>
    <name evidence="14" type="synonym">crcB</name>
    <name evidence="15" type="ORF">SAMN05421772_10933</name>
</gene>
<dbReference type="PANTHER" id="PTHR28259:SF18">
    <property type="entry name" value="FLUORIDE-SPECIFIC ION CHANNEL FLUC"/>
    <property type="match status" value="1"/>
</dbReference>
<evidence type="ECO:0000313" key="15">
    <source>
        <dbReference type="EMBL" id="SIS92849.1"/>
    </source>
</evidence>
<name>A0AA45W5E2_9RHOB</name>
<proteinExistence type="inferred from homology"/>
<comment type="subcellular location">
    <subcellularLocation>
        <location evidence="1 14">Cell membrane</location>
        <topology evidence="1 14">Multi-pass membrane protein</topology>
    </subcellularLocation>
</comment>
<keyword evidence="9 14" id="KW-0406">Ion transport</keyword>
<evidence type="ECO:0000256" key="4">
    <source>
        <dbReference type="ARBA" id="ARBA00022519"/>
    </source>
</evidence>
<accession>A0AA45W5E2</accession>
<evidence type="ECO:0000256" key="2">
    <source>
        <dbReference type="ARBA" id="ARBA00022448"/>
    </source>
</evidence>
<evidence type="ECO:0000256" key="11">
    <source>
        <dbReference type="ARBA" id="ARBA00023303"/>
    </source>
</evidence>
<comment type="activity regulation">
    <text evidence="14">Na(+) is not transported, but it plays an essential structural role and its presence is essential for fluoride channel function.</text>
</comment>
<keyword evidence="7 14" id="KW-1133">Transmembrane helix</keyword>
<feature type="transmembrane region" description="Helical" evidence="14">
    <location>
        <begin position="25"/>
        <end position="43"/>
    </location>
</feature>
<feature type="binding site" evidence="14">
    <location>
        <position position="96"/>
    </location>
    <ligand>
        <name>Na(+)</name>
        <dbReference type="ChEBI" id="CHEBI:29101"/>
        <note>structural</note>
    </ligand>
</feature>
<feature type="transmembrane region" description="Helical" evidence="14">
    <location>
        <begin position="118"/>
        <end position="143"/>
    </location>
</feature>
<feature type="transmembrane region" description="Helical" evidence="14">
    <location>
        <begin position="83"/>
        <end position="106"/>
    </location>
</feature>
<dbReference type="InterPro" id="IPR003691">
    <property type="entry name" value="FluC"/>
</dbReference>
<comment type="caution">
    <text evidence="15">The sequence shown here is derived from an EMBL/GenBank/DDBJ whole genome shotgun (WGS) entry which is preliminary data.</text>
</comment>
<comment type="catalytic activity">
    <reaction evidence="13">
        <text>fluoride(in) = fluoride(out)</text>
        <dbReference type="Rhea" id="RHEA:76159"/>
        <dbReference type="ChEBI" id="CHEBI:17051"/>
    </reaction>
    <physiologicalReaction direction="left-to-right" evidence="13">
        <dbReference type="Rhea" id="RHEA:76160"/>
    </physiologicalReaction>
</comment>
<evidence type="ECO:0000256" key="3">
    <source>
        <dbReference type="ARBA" id="ARBA00022475"/>
    </source>
</evidence>
<evidence type="ECO:0000256" key="5">
    <source>
        <dbReference type="ARBA" id="ARBA00022692"/>
    </source>
</evidence>
<dbReference type="HAMAP" id="MF_00454">
    <property type="entry name" value="FluC"/>
    <property type="match status" value="1"/>
</dbReference>
<dbReference type="Pfam" id="PF02537">
    <property type="entry name" value="CRCB"/>
    <property type="match status" value="1"/>
</dbReference>
<evidence type="ECO:0000256" key="13">
    <source>
        <dbReference type="ARBA" id="ARBA00035585"/>
    </source>
</evidence>
<dbReference type="AlphaFoldDB" id="A0AA45W5E2"/>
<evidence type="ECO:0000256" key="1">
    <source>
        <dbReference type="ARBA" id="ARBA00004651"/>
    </source>
</evidence>
<feature type="binding site" evidence="14">
    <location>
        <position position="93"/>
    </location>
    <ligand>
        <name>Na(+)</name>
        <dbReference type="ChEBI" id="CHEBI:29101"/>
        <note>structural</note>
    </ligand>
</feature>
<sequence length="144" mass="14968">MRNGTSVVVDFTPAAPHHPAMMNPFLQVAVGGALGATARYAVYRAIAWHGPGFPVATGVVNVLGSFAMGLLVAFMAHRWNNDFAPLLLTGILGGFTTFSAFSLDALTLWERGQMAGAMIYVTGSVVLSLLAVTAGLAVGRGIFA</sequence>
<keyword evidence="10 14" id="KW-0472">Membrane</keyword>
<evidence type="ECO:0000256" key="8">
    <source>
        <dbReference type="ARBA" id="ARBA00023053"/>
    </source>
</evidence>
<keyword evidence="5 14" id="KW-0812">Transmembrane</keyword>
<dbReference type="GO" id="GO:0140114">
    <property type="term" value="P:cellular detoxification of fluoride"/>
    <property type="evidence" value="ECO:0007669"/>
    <property type="project" value="UniProtKB-UniRule"/>
</dbReference>
<comment type="similarity">
    <text evidence="12 14">Belongs to the fluoride channel Fluc/FEX (TC 1.A.43) family.</text>
</comment>
<dbReference type="Proteomes" id="UP000186216">
    <property type="component" value="Unassembled WGS sequence"/>
</dbReference>
<evidence type="ECO:0000256" key="12">
    <source>
        <dbReference type="ARBA" id="ARBA00035120"/>
    </source>
</evidence>
<dbReference type="GO" id="GO:0062054">
    <property type="term" value="F:fluoride channel activity"/>
    <property type="evidence" value="ECO:0007669"/>
    <property type="project" value="UniProtKB-UniRule"/>
</dbReference>
<protein>
    <recommendedName>
        <fullName evidence="14">Fluoride-specific ion channel FluC</fullName>
    </recommendedName>
</protein>
<evidence type="ECO:0000313" key="16">
    <source>
        <dbReference type="Proteomes" id="UP000186216"/>
    </source>
</evidence>
<comment type="function">
    <text evidence="14">Fluoride-specific ion channel. Important for reducing fluoride concentration in the cell, thus reducing its toxicity.</text>
</comment>